<organism evidence="1 2">
    <name type="scientific">Smittium mucronatum</name>
    <dbReference type="NCBI Taxonomy" id="133383"/>
    <lineage>
        <taxon>Eukaryota</taxon>
        <taxon>Fungi</taxon>
        <taxon>Fungi incertae sedis</taxon>
        <taxon>Zoopagomycota</taxon>
        <taxon>Kickxellomycotina</taxon>
        <taxon>Harpellomycetes</taxon>
        <taxon>Harpellales</taxon>
        <taxon>Legeriomycetaceae</taxon>
        <taxon>Smittium</taxon>
    </lineage>
</organism>
<sequence>MVYLSAKSPAEKMKSILESEVLKLMEKYAIESRDENVLPVIRTFGNLAAGPDDQVALLFDQIQLASIVRQQLMPRLDEPFNTHSRGDQIKTPRSVEKETLVLIGNLTAGPDEFLDIMFSGNEDLLDRVVDILANEDYDLKKEACYSILNICEHRQYFLKLPHKRMAPGTRLFFHPIPVPSNEWYLMQCL</sequence>
<name>A0A1R0H7F2_9FUNG</name>
<reference evidence="1 2" key="1">
    <citation type="journal article" date="2016" name="Mol. Biol. Evol.">
        <title>Genome-Wide Survey of Gut Fungi (Harpellales) Reveals the First Horizontally Transferred Ubiquitin Gene from a Mosquito Host.</title>
        <authorList>
            <person name="Wang Y."/>
            <person name="White M.M."/>
            <person name="Kvist S."/>
            <person name="Moncalvo J.M."/>
        </authorList>
    </citation>
    <scope>NUCLEOTIDE SEQUENCE [LARGE SCALE GENOMIC DNA]</scope>
    <source>
        <strain evidence="1 2">ALG-7-W6</strain>
    </source>
</reference>
<dbReference type="Gene3D" id="1.25.10.10">
    <property type="entry name" value="Leucine-rich Repeat Variant"/>
    <property type="match status" value="1"/>
</dbReference>
<dbReference type="AlphaFoldDB" id="A0A1R0H7F2"/>
<dbReference type="EMBL" id="LSSL01000242">
    <property type="protein sequence ID" value="OLY85077.1"/>
    <property type="molecule type" value="Genomic_DNA"/>
</dbReference>
<protein>
    <submittedName>
        <fullName evidence="1">Importin subunit alpha-7</fullName>
    </submittedName>
</protein>
<gene>
    <name evidence="1" type="ORF">AYI68_g745</name>
</gene>
<evidence type="ECO:0000313" key="1">
    <source>
        <dbReference type="EMBL" id="OLY85077.1"/>
    </source>
</evidence>
<proteinExistence type="predicted"/>
<dbReference type="InterPro" id="IPR016024">
    <property type="entry name" value="ARM-type_fold"/>
</dbReference>
<dbReference type="STRING" id="133383.A0A1R0H7F2"/>
<dbReference type="InterPro" id="IPR011989">
    <property type="entry name" value="ARM-like"/>
</dbReference>
<dbReference type="Proteomes" id="UP000187455">
    <property type="component" value="Unassembled WGS sequence"/>
</dbReference>
<keyword evidence="2" id="KW-1185">Reference proteome</keyword>
<dbReference type="SUPFAM" id="SSF48371">
    <property type="entry name" value="ARM repeat"/>
    <property type="match status" value="1"/>
</dbReference>
<accession>A0A1R0H7F2</accession>
<comment type="caution">
    <text evidence="1">The sequence shown here is derived from an EMBL/GenBank/DDBJ whole genome shotgun (WGS) entry which is preliminary data.</text>
</comment>
<dbReference type="OrthoDB" id="29145at2759"/>
<evidence type="ECO:0000313" key="2">
    <source>
        <dbReference type="Proteomes" id="UP000187455"/>
    </source>
</evidence>